<evidence type="ECO:0000259" key="6">
    <source>
        <dbReference type="SMART" id="SM00983"/>
    </source>
</evidence>
<keyword evidence="2" id="KW-0547">Nucleotide-binding</keyword>
<evidence type="ECO:0000256" key="4">
    <source>
        <dbReference type="ARBA" id="ARBA00022840"/>
    </source>
</evidence>
<dbReference type="Gene3D" id="3.40.50.10240">
    <property type="entry name" value="Thiamin pyrophosphokinase, catalytic domain"/>
    <property type="match status" value="1"/>
</dbReference>
<dbReference type="SUPFAM" id="SSF63999">
    <property type="entry name" value="Thiamin pyrophosphokinase, catalytic domain"/>
    <property type="match status" value="1"/>
</dbReference>
<evidence type="ECO:0000256" key="2">
    <source>
        <dbReference type="ARBA" id="ARBA00022741"/>
    </source>
</evidence>
<dbReference type="Pfam" id="PF04263">
    <property type="entry name" value="TPK_catalytic"/>
    <property type="match status" value="1"/>
</dbReference>
<dbReference type="InterPro" id="IPR036759">
    <property type="entry name" value="TPK_catalytic_sf"/>
</dbReference>
<dbReference type="PATRIC" id="fig|1618447.3.peg.197"/>
<dbReference type="Pfam" id="PF04265">
    <property type="entry name" value="TPK_B1_binding"/>
    <property type="match status" value="1"/>
</dbReference>
<dbReference type="EC" id="2.7.6.2" evidence="5"/>
<dbReference type="InterPro" id="IPR007371">
    <property type="entry name" value="TPK_catalytic"/>
</dbReference>
<evidence type="ECO:0000256" key="1">
    <source>
        <dbReference type="ARBA" id="ARBA00022679"/>
    </source>
</evidence>
<accession>A0A0G1JTU7</accession>
<sequence length="214" mass="24044">MKRKTIALVAHSNVEWISKADLISYSFLIGVDRAAYVLLKLGISVDLAIGDFDSVTKKEMNEIRTRISTIKQYPQEKDQTDLELAVTYALTIHPEEIALFGVTGGRLDQSLAALHLLRTIHEHKCRASVRDEHNFMALVSGKYQIPKTKDFPYLSILPATDEIIVTIKGCKYPLEKYRMEKGTTLGVSNVIISDFADISVHKGTAYCVLSRDRE</sequence>
<dbReference type="GO" id="GO:0004788">
    <property type="term" value="F:thiamine diphosphokinase activity"/>
    <property type="evidence" value="ECO:0007669"/>
    <property type="project" value="UniProtKB-UniRule"/>
</dbReference>
<dbReference type="Proteomes" id="UP000034617">
    <property type="component" value="Unassembled WGS sequence"/>
</dbReference>
<dbReference type="EMBL" id="LCHM01000004">
    <property type="protein sequence ID" value="KKT38899.1"/>
    <property type="molecule type" value="Genomic_DNA"/>
</dbReference>
<dbReference type="AlphaFoldDB" id="A0A0G1JTU7"/>
<dbReference type="GO" id="GO:0006772">
    <property type="term" value="P:thiamine metabolic process"/>
    <property type="evidence" value="ECO:0007669"/>
    <property type="project" value="UniProtKB-UniRule"/>
</dbReference>
<dbReference type="NCBIfam" id="TIGR01378">
    <property type="entry name" value="thi_PPkinase"/>
    <property type="match status" value="1"/>
</dbReference>
<gene>
    <name evidence="7" type="ORF">UW22_C0004G0029</name>
</gene>
<protein>
    <recommendedName>
        <fullName evidence="5">Thiamine diphosphokinase</fullName>
        <ecNumber evidence="5">2.7.6.2</ecNumber>
    </recommendedName>
</protein>
<evidence type="ECO:0000256" key="3">
    <source>
        <dbReference type="ARBA" id="ARBA00022777"/>
    </source>
</evidence>
<dbReference type="SMART" id="SM00983">
    <property type="entry name" value="TPK_B1_binding"/>
    <property type="match status" value="1"/>
</dbReference>
<name>A0A0G1JTU7_9BACT</name>
<keyword evidence="4" id="KW-0067">ATP-binding</keyword>
<dbReference type="GO" id="GO:0009229">
    <property type="term" value="P:thiamine diphosphate biosynthetic process"/>
    <property type="evidence" value="ECO:0007669"/>
    <property type="project" value="InterPro"/>
</dbReference>
<dbReference type="InterPro" id="IPR006282">
    <property type="entry name" value="Thi_PPkinase"/>
</dbReference>
<dbReference type="PANTHER" id="PTHR41299:SF1">
    <property type="entry name" value="THIAMINE PYROPHOSPHOKINASE"/>
    <property type="match status" value="1"/>
</dbReference>
<reference evidence="7 8" key="1">
    <citation type="journal article" date="2015" name="Nature">
        <title>rRNA introns, odd ribosomes, and small enigmatic genomes across a large radiation of phyla.</title>
        <authorList>
            <person name="Brown C.T."/>
            <person name="Hug L.A."/>
            <person name="Thomas B.C."/>
            <person name="Sharon I."/>
            <person name="Castelle C.J."/>
            <person name="Singh A."/>
            <person name="Wilkins M.J."/>
            <person name="Williams K.H."/>
            <person name="Banfield J.F."/>
        </authorList>
    </citation>
    <scope>NUCLEOTIDE SEQUENCE [LARGE SCALE GENOMIC DNA]</scope>
</reference>
<evidence type="ECO:0000313" key="7">
    <source>
        <dbReference type="EMBL" id="KKT38899.1"/>
    </source>
</evidence>
<dbReference type="GO" id="GO:0016301">
    <property type="term" value="F:kinase activity"/>
    <property type="evidence" value="ECO:0007669"/>
    <property type="project" value="UniProtKB-KW"/>
</dbReference>
<evidence type="ECO:0000256" key="5">
    <source>
        <dbReference type="NCBIfam" id="TIGR01378"/>
    </source>
</evidence>
<dbReference type="SUPFAM" id="SSF63862">
    <property type="entry name" value="Thiamin pyrophosphokinase, substrate-binding domain"/>
    <property type="match status" value="1"/>
</dbReference>
<evidence type="ECO:0000313" key="8">
    <source>
        <dbReference type="Proteomes" id="UP000034617"/>
    </source>
</evidence>
<comment type="caution">
    <text evidence="7">The sequence shown here is derived from an EMBL/GenBank/DDBJ whole genome shotgun (WGS) entry which is preliminary data.</text>
</comment>
<dbReference type="PANTHER" id="PTHR41299">
    <property type="entry name" value="THIAMINE PYROPHOSPHOKINASE"/>
    <property type="match status" value="1"/>
</dbReference>
<dbReference type="InterPro" id="IPR007373">
    <property type="entry name" value="Thiamin_PyroPKinase_B1-bd"/>
</dbReference>
<feature type="domain" description="Thiamin pyrophosphokinase thiamin-binding" evidence="6">
    <location>
        <begin position="141"/>
        <end position="206"/>
    </location>
</feature>
<dbReference type="GO" id="GO:0005524">
    <property type="term" value="F:ATP binding"/>
    <property type="evidence" value="ECO:0007669"/>
    <property type="project" value="UniProtKB-KW"/>
</dbReference>
<dbReference type="InterPro" id="IPR036371">
    <property type="entry name" value="TPK_B1-bd_sf"/>
</dbReference>
<keyword evidence="3 7" id="KW-0418">Kinase</keyword>
<dbReference type="InterPro" id="IPR053149">
    <property type="entry name" value="TPK"/>
</dbReference>
<keyword evidence="1" id="KW-0808">Transferase</keyword>
<dbReference type="GO" id="GO:0030975">
    <property type="term" value="F:thiamine binding"/>
    <property type="evidence" value="ECO:0007669"/>
    <property type="project" value="InterPro"/>
</dbReference>
<proteinExistence type="predicted"/>
<dbReference type="CDD" id="cd07995">
    <property type="entry name" value="TPK"/>
    <property type="match status" value="1"/>
</dbReference>
<organism evidence="7 8">
    <name type="scientific">Candidatus Gottesmanbacteria bacterium GW2011_GWB1_44_11c</name>
    <dbReference type="NCBI Taxonomy" id="1618447"/>
    <lineage>
        <taxon>Bacteria</taxon>
        <taxon>Candidatus Gottesmaniibacteriota</taxon>
    </lineage>
</organism>